<dbReference type="SMART" id="SM00174">
    <property type="entry name" value="RHO"/>
    <property type="match status" value="1"/>
</dbReference>
<dbReference type="InterPro" id="IPR005225">
    <property type="entry name" value="Small_GTP-bd"/>
</dbReference>
<feature type="region of interest" description="Disordered" evidence="2">
    <location>
        <begin position="167"/>
        <end position="190"/>
    </location>
</feature>
<proteinExistence type="inferred from homology"/>
<accession>A0ABR2L1X1</accession>
<evidence type="ECO:0000256" key="1">
    <source>
        <dbReference type="ARBA" id="ARBA00006270"/>
    </source>
</evidence>
<dbReference type="PANTHER" id="PTHR47979">
    <property type="entry name" value="DRAB11-RELATED"/>
    <property type="match status" value="1"/>
</dbReference>
<evidence type="ECO:0000313" key="3">
    <source>
        <dbReference type="EMBL" id="KAK8897344.1"/>
    </source>
</evidence>
<dbReference type="SMART" id="SM00176">
    <property type="entry name" value="RAN"/>
    <property type="match status" value="1"/>
</dbReference>
<dbReference type="SUPFAM" id="SSF52540">
    <property type="entry name" value="P-loop containing nucleoside triphosphate hydrolases"/>
    <property type="match status" value="1"/>
</dbReference>
<comment type="similarity">
    <text evidence="1">Belongs to the small GTPase superfamily. Rab family.</text>
</comment>
<dbReference type="InterPro" id="IPR027417">
    <property type="entry name" value="P-loop_NTPase"/>
</dbReference>
<dbReference type="Proteomes" id="UP001470230">
    <property type="component" value="Unassembled WGS sequence"/>
</dbReference>
<dbReference type="InterPro" id="IPR050209">
    <property type="entry name" value="Rab_GTPases_membrane_traffic"/>
</dbReference>
<organism evidence="3 4">
    <name type="scientific">Tritrichomonas musculus</name>
    <dbReference type="NCBI Taxonomy" id="1915356"/>
    <lineage>
        <taxon>Eukaryota</taxon>
        <taxon>Metamonada</taxon>
        <taxon>Parabasalia</taxon>
        <taxon>Tritrichomonadida</taxon>
        <taxon>Tritrichomonadidae</taxon>
        <taxon>Tritrichomonas</taxon>
    </lineage>
</organism>
<dbReference type="Gene3D" id="3.40.50.300">
    <property type="entry name" value="P-loop containing nucleotide triphosphate hydrolases"/>
    <property type="match status" value="1"/>
</dbReference>
<dbReference type="PROSITE" id="PS51419">
    <property type="entry name" value="RAB"/>
    <property type="match status" value="1"/>
</dbReference>
<dbReference type="CDD" id="cd00154">
    <property type="entry name" value="Rab"/>
    <property type="match status" value="1"/>
</dbReference>
<reference evidence="3 4" key="1">
    <citation type="submission" date="2024-04" db="EMBL/GenBank/DDBJ databases">
        <title>Tritrichomonas musculus Genome.</title>
        <authorList>
            <person name="Alves-Ferreira E."/>
            <person name="Grigg M."/>
            <person name="Lorenzi H."/>
            <person name="Galac M."/>
        </authorList>
    </citation>
    <scope>NUCLEOTIDE SEQUENCE [LARGE SCALE GENOMIC DNA]</scope>
    <source>
        <strain evidence="3 4">EAF2021</strain>
    </source>
</reference>
<dbReference type="SMART" id="SM00177">
    <property type="entry name" value="ARF"/>
    <property type="match status" value="1"/>
</dbReference>
<dbReference type="Pfam" id="PF00071">
    <property type="entry name" value="Ras"/>
    <property type="match status" value="1"/>
</dbReference>
<dbReference type="PROSITE" id="PS51420">
    <property type="entry name" value="RHO"/>
    <property type="match status" value="1"/>
</dbReference>
<dbReference type="PRINTS" id="PR00449">
    <property type="entry name" value="RASTRNSFRMNG"/>
</dbReference>
<evidence type="ECO:0000256" key="2">
    <source>
        <dbReference type="SAM" id="MobiDB-lite"/>
    </source>
</evidence>
<dbReference type="SMART" id="SM00175">
    <property type="entry name" value="RAB"/>
    <property type="match status" value="1"/>
</dbReference>
<dbReference type="NCBIfam" id="TIGR00231">
    <property type="entry name" value="small_GTP"/>
    <property type="match status" value="1"/>
</dbReference>
<comment type="caution">
    <text evidence="3">The sequence shown here is derived from an EMBL/GenBank/DDBJ whole genome shotgun (WGS) entry which is preliminary data.</text>
</comment>
<evidence type="ECO:0000313" key="4">
    <source>
        <dbReference type="Proteomes" id="UP001470230"/>
    </source>
</evidence>
<name>A0ABR2L1X1_9EUKA</name>
<gene>
    <name evidence="3" type="ORF">M9Y10_015286</name>
</gene>
<keyword evidence="4" id="KW-1185">Reference proteome</keyword>
<dbReference type="InterPro" id="IPR001806">
    <property type="entry name" value="Small_GTPase"/>
</dbReference>
<dbReference type="SMART" id="SM00173">
    <property type="entry name" value="RAS"/>
    <property type="match status" value="1"/>
</dbReference>
<dbReference type="EMBL" id="JAPFFF010000002">
    <property type="protein sequence ID" value="KAK8897344.1"/>
    <property type="molecule type" value="Genomic_DNA"/>
</dbReference>
<sequence length="190" mass="21428">MNYRIKIILLGDSSVGKTCLLKRYINNEFRETPSTIGVDFVNKQVEINSEAIDVRIWDTAGQEKYSSLIQTYFVSTDGAIIVFDLTSRQSYENAQSWIDKLVDMLTYSPAMILVGNKCDLSDQREILVDEAINLAKRNNIQYIETSALTGANVKELFNQIESDSYANKKKRGSQNGDDLEKISKDTNGCC</sequence>
<protein>
    <submittedName>
        <fullName evidence="3">Uncharacterized protein</fullName>
    </submittedName>
</protein>
<dbReference type="PROSITE" id="PS51421">
    <property type="entry name" value="RAS"/>
    <property type="match status" value="1"/>
</dbReference>